<comment type="subcellular location">
    <subcellularLocation>
        <location evidence="1">Cell membrane</location>
        <topology evidence="1">Multi-pass membrane protein</topology>
    </subcellularLocation>
</comment>
<evidence type="ECO:0000256" key="4">
    <source>
        <dbReference type="ARBA" id="ARBA00022475"/>
    </source>
</evidence>
<feature type="transmembrane region" description="Helical" evidence="8">
    <location>
        <begin position="210"/>
        <end position="229"/>
    </location>
</feature>
<dbReference type="RefSeq" id="WP_168607387.1">
    <property type="nucleotide sequence ID" value="NZ_CP038852.1"/>
</dbReference>
<dbReference type="PANTHER" id="PTHR34979">
    <property type="entry name" value="INNER MEMBRANE PROTEIN YGAZ"/>
    <property type="match status" value="1"/>
</dbReference>
<dbReference type="Proteomes" id="UP000501094">
    <property type="component" value="Chromosome"/>
</dbReference>
<dbReference type="Pfam" id="PF03591">
    <property type="entry name" value="AzlC"/>
    <property type="match status" value="1"/>
</dbReference>
<feature type="transmembrane region" description="Helical" evidence="8">
    <location>
        <begin position="186"/>
        <end position="204"/>
    </location>
</feature>
<dbReference type="EMBL" id="CP038852">
    <property type="protein sequence ID" value="QIZ21532.1"/>
    <property type="molecule type" value="Genomic_DNA"/>
</dbReference>
<gene>
    <name evidence="9" type="ORF">E5R92_07030</name>
</gene>
<keyword evidence="6 8" id="KW-1133">Transmembrane helix</keyword>
<organism evidence="9 10">
    <name type="scientific">Candidatus Pelagibacter giovannonii</name>
    <dbReference type="NCBI Taxonomy" id="2563896"/>
    <lineage>
        <taxon>Bacteria</taxon>
        <taxon>Pseudomonadati</taxon>
        <taxon>Pseudomonadota</taxon>
        <taxon>Alphaproteobacteria</taxon>
        <taxon>Candidatus Pelagibacterales</taxon>
        <taxon>Candidatus Pelagibacteraceae</taxon>
        <taxon>Candidatus Pelagibacter</taxon>
    </lineage>
</organism>
<comment type="similarity">
    <text evidence="2">Belongs to the AzlC family.</text>
</comment>
<evidence type="ECO:0000313" key="10">
    <source>
        <dbReference type="Proteomes" id="UP000501094"/>
    </source>
</evidence>
<dbReference type="InterPro" id="IPR011606">
    <property type="entry name" value="Brnchd-chn_aa_trnsp_permease"/>
</dbReference>
<evidence type="ECO:0000256" key="1">
    <source>
        <dbReference type="ARBA" id="ARBA00004651"/>
    </source>
</evidence>
<keyword evidence="4" id="KW-1003">Cell membrane</keyword>
<evidence type="ECO:0000256" key="5">
    <source>
        <dbReference type="ARBA" id="ARBA00022692"/>
    </source>
</evidence>
<dbReference type="PANTHER" id="PTHR34979:SF1">
    <property type="entry name" value="INNER MEMBRANE PROTEIN YGAZ"/>
    <property type="match status" value="1"/>
</dbReference>
<dbReference type="KEGG" id="peg:E5R92_07030"/>
<keyword evidence="7 8" id="KW-0472">Membrane</keyword>
<reference evidence="9 10" key="1">
    <citation type="journal article" date="2020" name="Nat. Microbiol.">
        <title>Lysogenic host-virus interactions in SAR11 marine bacteria.</title>
        <authorList>
            <person name="Morris R.M."/>
            <person name="Cain K.R."/>
            <person name="Hvorecny K.L."/>
            <person name="Kollman J.M."/>
        </authorList>
    </citation>
    <scope>NUCLEOTIDE SEQUENCE [LARGE SCALE GENOMIC DNA]</scope>
    <source>
        <strain evidence="9 10">NP1</strain>
    </source>
</reference>
<feature type="transmembrane region" description="Helical" evidence="8">
    <location>
        <begin position="12"/>
        <end position="34"/>
    </location>
</feature>
<evidence type="ECO:0000256" key="2">
    <source>
        <dbReference type="ARBA" id="ARBA00010735"/>
    </source>
</evidence>
<dbReference type="GO" id="GO:1903785">
    <property type="term" value="P:L-valine transmembrane transport"/>
    <property type="evidence" value="ECO:0007669"/>
    <property type="project" value="TreeGrafter"/>
</dbReference>
<feature type="transmembrane region" description="Helical" evidence="8">
    <location>
        <begin position="163"/>
        <end position="179"/>
    </location>
</feature>
<evidence type="ECO:0000256" key="6">
    <source>
        <dbReference type="ARBA" id="ARBA00022989"/>
    </source>
</evidence>
<keyword evidence="10" id="KW-1185">Reference proteome</keyword>
<evidence type="ECO:0000313" key="9">
    <source>
        <dbReference type="EMBL" id="QIZ21532.1"/>
    </source>
</evidence>
<evidence type="ECO:0000256" key="7">
    <source>
        <dbReference type="ARBA" id="ARBA00023136"/>
    </source>
</evidence>
<sequence>MNDRLKTLSRGIIDVSPLMIPVVPFGIIFGVIGMELGLSAYMTFGMSIIIFGGASQIVLLQLFSGGASSLVTITSVGAVNSRHLLYGAVFSEYLSHLKLTWKLILSYVLIDQAFAVSNTYFKNNKKNNYKHYHLLGAGFTCWTVWQISTVLGIVLGSVIPEELGLSFTISLTFLALLINDFRKFKNIIVMLVSGIVATIGYNTIPFQAYIIVAALSALLVATLLTLINLKQK</sequence>
<proteinExistence type="inferred from homology"/>
<dbReference type="AlphaFoldDB" id="A0A6H1Q3L4"/>
<keyword evidence="5 8" id="KW-0812">Transmembrane</keyword>
<protein>
    <submittedName>
        <fullName evidence="9">Branched-chain amino acid ABC transporter permease</fullName>
    </submittedName>
</protein>
<accession>A0A6H1Q3L4</accession>
<evidence type="ECO:0000256" key="8">
    <source>
        <dbReference type="SAM" id="Phobius"/>
    </source>
</evidence>
<feature type="transmembrane region" description="Helical" evidence="8">
    <location>
        <begin position="133"/>
        <end position="157"/>
    </location>
</feature>
<name>A0A6H1Q3L4_9PROT</name>
<evidence type="ECO:0000256" key="3">
    <source>
        <dbReference type="ARBA" id="ARBA00022448"/>
    </source>
</evidence>
<dbReference type="GO" id="GO:0005886">
    <property type="term" value="C:plasma membrane"/>
    <property type="evidence" value="ECO:0007669"/>
    <property type="project" value="UniProtKB-SubCell"/>
</dbReference>
<keyword evidence="3" id="KW-0813">Transport</keyword>